<sequence length="70" mass="8286">MITIRSLFKPHMVRNLGVVTKAKDPEQLQIPEQKEPLSLSQRFKLLFKEPDESVKEFERELFHAAEFFDP</sequence>
<name>A0AAD1XZM6_EUPCR</name>
<dbReference type="EMBL" id="CAMPGE010023825">
    <property type="protein sequence ID" value="CAI2381714.1"/>
    <property type="molecule type" value="Genomic_DNA"/>
</dbReference>
<dbReference type="AlphaFoldDB" id="A0AAD1XZM6"/>
<protein>
    <submittedName>
        <fullName evidence="1">Uncharacterized protein</fullName>
    </submittedName>
</protein>
<evidence type="ECO:0000313" key="2">
    <source>
        <dbReference type="Proteomes" id="UP001295684"/>
    </source>
</evidence>
<organism evidence="1 2">
    <name type="scientific">Euplotes crassus</name>
    <dbReference type="NCBI Taxonomy" id="5936"/>
    <lineage>
        <taxon>Eukaryota</taxon>
        <taxon>Sar</taxon>
        <taxon>Alveolata</taxon>
        <taxon>Ciliophora</taxon>
        <taxon>Intramacronucleata</taxon>
        <taxon>Spirotrichea</taxon>
        <taxon>Hypotrichia</taxon>
        <taxon>Euplotida</taxon>
        <taxon>Euplotidae</taxon>
        <taxon>Moneuplotes</taxon>
    </lineage>
</organism>
<reference evidence="1" key="1">
    <citation type="submission" date="2023-07" db="EMBL/GenBank/DDBJ databases">
        <authorList>
            <consortium name="AG Swart"/>
            <person name="Singh M."/>
            <person name="Singh A."/>
            <person name="Seah K."/>
            <person name="Emmerich C."/>
        </authorList>
    </citation>
    <scope>NUCLEOTIDE SEQUENCE</scope>
    <source>
        <strain evidence="1">DP1</strain>
    </source>
</reference>
<proteinExistence type="predicted"/>
<accession>A0AAD1XZM6</accession>
<keyword evidence="2" id="KW-1185">Reference proteome</keyword>
<gene>
    <name evidence="1" type="ORF">ECRASSUSDP1_LOCUS23172</name>
</gene>
<dbReference type="Proteomes" id="UP001295684">
    <property type="component" value="Unassembled WGS sequence"/>
</dbReference>
<evidence type="ECO:0000313" key="1">
    <source>
        <dbReference type="EMBL" id="CAI2381714.1"/>
    </source>
</evidence>
<comment type="caution">
    <text evidence="1">The sequence shown here is derived from an EMBL/GenBank/DDBJ whole genome shotgun (WGS) entry which is preliminary data.</text>
</comment>